<protein>
    <submittedName>
        <fullName evidence="5">CAMK/CAMK1 protein kinase</fullName>
    </submittedName>
</protein>
<feature type="region of interest" description="Disordered" evidence="3">
    <location>
        <begin position="387"/>
        <end position="578"/>
    </location>
</feature>
<feature type="domain" description="Protein kinase" evidence="4">
    <location>
        <begin position="22"/>
        <end position="341"/>
    </location>
</feature>
<evidence type="ECO:0000313" key="6">
    <source>
        <dbReference type="Proteomes" id="UP001176059"/>
    </source>
</evidence>
<dbReference type="AlphaFoldDB" id="A0AA38MZ73"/>
<reference evidence="5" key="2">
    <citation type="journal article" date="2023" name="Proc. Natl. Acad. Sci. U.S.A.">
        <title>A global phylogenomic analysis of the shiitake genus Lentinula.</title>
        <authorList>
            <person name="Sierra-Patev S."/>
            <person name="Min B."/>
            <person name="Naranjo-Ortiz M."/>
            <person name="Looney B."/>
            <person name="Konkel Z."/>
            <person name="Slot J.C."/>
            <person name="Sakamoto Y."/>
            <person name="Steenwyk J.L."/>
            <person name="Rokas A."/>
            <person name="Carro J."/>
            <person name="Camarero S."/>
            <person name="Ferreira P."/>
            <person name="Molpeceres G."/>
            <person name="Ruiz-Duenas F.J."/>
            <person name="Serrano A."/>
            <person name="Henrissat B."/>
            <person name="Drula E."/>
            <person name="Hughes K.W."/>
            <person name="Mata J.L."/>
            <person name="Ishikawa N.K."/>
            <person name="Vargas-Isla R."/>
            <person name="Ushijima S."/>
            <person name="Smith C.A."/>
            <person name="Donoghue J."/>
            <person name="Ahrendt S."/>
            <person name="Andreopoulos W."/>
            <person name="He G."/>
            <person name="LaButti K."/>
            <person name="Lipzen A."/>
            <person name="Ng V."/>
            <person name="Riley R."/>
            <person name="Sandor L."/>
            <person name="Barry K."/>
            <person name="Martinez A.T."/>
            <person name="Xiao Y."/>
            <person name="Gibbons J.G."/>
            <person name="Terashima K."/>
            <person name="Grigoriev I.V."/>
            <person name="Hibbett D."/>
        </authorList>
    </citation>
    <scope>NUCLEOTIDE SEQUENCE</scope>
    <source>
        <strain evidence="5">ET3784</strain>
    </source>
</reference>
<reference evidence="5" key="1">
    <citation type="submission" date="2022-08" db="EMBL/GenBank/DDBJ databases">
        <authorList>
            <consortium name="DOE Joint Genome Institute"/>
            <person name="Min B."/>
            <person name="Sierra-Patev S."/>
            <person name="Naranjo-Ortiz M."/>
            <person name="Looney B."/>
            <person name="Konkel Z."/>
            <person name="Slot J.C."/>
            <person name="Sakamoto Y."/>
            <person name="Steenwyk J.L."/>
            <person name="Rokas A."/>
            <person name="Carro J."/>
            <person name="Camarero S."/>
            <person name="Ferreira P."/>
            <person name="Molpeceres G."/>
            <person name="Ruiz-duenas F.J."/>
            <person name="Serrano A."/>
            <person name="Henrissat B."/>
            <person name="Drula E."/>
            <person name="Hughes K.W."/>
            <person name="Mata J.L."/>
            <person name="Ishikawa N.K."/>
            <person name="Vargas-Isla R."/>
            <person name="Ushijima S."/>
            <person name="Smith C.A."/>
            <person name="Ahrendt S."/>
            <person name="Andreopoulos W."/>
            <person name="He G."/>
            <person name="LaButti K."/>
            <person name="Lipzen A."/>
            <person name="Ng V."/>
            <person name="Riley R."/>
            <person name="Sandor L."/>
            <person name="Barry K."/>
            <person name="Martinez A.T."/>
            <person name="Xiao Y."/>
            <person name="Gibbons J.G."/>
            <person name="Terashima K."/>
            <person name="Hibbett D.S."/>
            <person name="Grigoriev I.V."/>
        </authorList>
    </citation>
    <scope>NUCLEOTIDE SEQUENCE</scope>
    <source>
        <strain evidence="5">ET3784</strain>
    </source>
</reference>
<feature type="compositionally biased region" description="Polar residues" evidence="3">
    <location>
        <begin position="450"/>
        <end position="465"/>
    </location>
</feature>
<proteinExistence type="predicted"/>
<evidence type="ECO:0000256" key="1">
    <source>
        <dbReference type="ARBA" id="ARBA00022741"/>
    </source>
</evidence>
<accession>A0AA38MZ73</accession>
<dbReference type="InterPro" id="IPR000719">
    <property type="entry name" value="Prot_kinase_dom"/>
</dbReference>
<dbReference type="SMART" id="SM00220">
    <property type="entry name" value="S_TKc"/>
    <property type="match status" value="1"/>
</dbReference>
<feature type="compositionally biased region" description="Polar residues" evidence="3">
    <location>
        <begin position="475"/>
        <end position="500"/>
    </location>
</feature>
<dbReference type="FunFam" id="1.10.510.10:FF:000571">
    <property type="entry name" value="Maternal embryonic leucine zipper kinase"/>
    <property type="match status" value="1"/>
</dbReference>
<dbReference type="PROSITE" id="PS50011">
    <property type="entry name" value="PROTEIN_KINASE_DOM"/>
    <property type="match status" value="1"/>
</dbReference>
<comment type="caution">
    <text evidence="5">The sequence shown here is derived from an EMBL/GenBank/DDBJ whole genome shotgun (WGS) entry which is preliminary data.</text>
</comment>
<dbReference type="PROSITE" id="PS00108">
    <property type="entry name" value="PROTEIN_KINASE_ST"/>
    <property type="match status" value="1"/>
</dbReference>
<keyword evidence="5" id="KW-0418">Kinase</keyword>
<feature type="region of interest" description="Disordered" evidence="3">
    <location>
        <begin position="322"/>
        <end position="360"/>
    </location>
</feature>
<keyword evidence="5" id="KW-0808">Transferase</keyword>
<keyword evidence="6" id="KW-1185">Reference proteome</keyword>
<feature type="compositionally biased region" description="Low complexity" evidence="3">
    <location>
        <begin position="80"/>
        <end position="101"/>
    </location>
</feature>
<dbReference type="PANTHER" id="PTHR24347">
    <property type="entry name" value="SERINE/THREONINE-PROTEIN KINASE"/>
    <property type="match status" value="1"/>
</dbReference>
<evidence type="ECO:0000256" key="3">
    <source>
        <dbReference type="SAM" id="MobiDB-lite"/>
    </source>
</evidence>
<feature type="region of interest" description="Disordered" evidence="3">
    <location>
        <begin position="53"/>
        <end position="101"/>
    </location>
</feature>
<dbReference type="SUPFAM" id="SSF56112">
    <property type="entry name" value="Protein kinase-like (PK-like)"/>
    <property type="match status" value="1"/>
</dbReference>
<dbReference type="InterPro" id="IPR008271">
    <property type="entry name" value="Ser/Thr_kinase_AS"/>
</dbReference>
<keyword evidence="1" id="KW-0547">Nucleotide-binding</keyword>
<feature type="compositionally biased region" description="Basic and acidic residues" evidence="3">
    <location>
        <begin position="528"/>
        <end position="538"/>
    </location>
</feature>
<dbReference type="GO" id="GO:0004672">
    <property type="term" value="F:protein kinase activity"/>
    <property type="evidence" value="ECO:0007669"/>
    <property type="project" value="InterPro"/>
</dbReference>
<evidence type="ECO:0000313" key="5">
    <source>
        <dbReference type="EMBL" id="KAJ3731401.1"/>
    </source>
</evidence>
<gene>
    <name evidence="5" type="ORF">DFJ43DRAFT_1080003</name>
</gene>
<evidence type="ECO:0000259" key="4">
    <source>
        <dbReference type="PROSITE" id="PS50011"/>
    </source>
</evidence>
<dbReference type="EMBL" id="JANVFO010000031">
    <property type="protein sequence ID" value="KAJ3731401.1"/>
    <property type="molecule type" value="Genomic_DNA"/>
</dbReference>
<dbReference type="GO" id="GO:0005524">
    <property type="term" value="F:ATP binding"/>
    <property type="evidence" value="ECO:0007669"/>
    <property type="project" value="UniProtKB-KW"/>
</dbReference>
<sequence length="578" mass="62920">MHLSIKDAILPQPPSFVKKKNYEVHQVLGEGTFGKVVRATWHVPSEQITIAERGAIAGPEDPSSFTSPPKAKRTLTFGGSKPSSRSTSPAPSDPSSSAGTTTSYAVTKEVALKLIPKKKVKGNEASVWGEMEVLKGLDHPNIVKFYEWFESRTKYYLSFELAVGGELFERILKKGKFTEKDASGVIRSILSGVAYLHEHDIVHRDLKPENILYRTSAEDSNIVIADFGIAKHLHTPEEQLHSLAGSIGYVAPEVLLNEGHGKKVDLWSVGIITYVLLCGYSPFRSDDVKVLIRETTEAKIEFHDRYWKNVSPQAKTFIKQLLNPDPTHRPSAAEASQDPWLTTHEPSEEHDLSEGLRDHFDPRSKWRNAIAGARALHRLASIGAAARTQSQTSIGAESTNSDASADSGGWKSSSGGGGAGTGNDDEDDEDGWHPSSASVVKEGNGDRKLGSTSSDGPGENVNVTVTAPPEEESQTTHNKPDNNTTLTDGHSDNASFSGADNQDDDEREPVLTEEPFSVERSGQQQYPDDDHHSARDLDWQMPGSFDMEGPPLHKSGGGDEEAGGPSWGDMLKKLTLRS</sequence>
<feature type="compositionally biased region" description="Polar residues" evidence="3">
    <location>
        <begin position="387"/>
        <end position="400"/>
    </location>
</feature>
<evidence type="ECO:0000256" key="2">
    <source>
        <dbReference type="ARBA" id="ARBA00022840"/>
    </source>
</evidence>
<organism evidence="5 6">
    <name type="scientific">Lentinula guzmanii</name>
    <dbReference type="NCBI Taxonomy" id="2804957"/>
    <lineage>
        <taxon>Eukaryota</taxon>
        <taxon>Fungi</taxon>
        <taxon>Dikarya</taxon>
        <taxon>Basidiomycota</taxon>
        <taxon>Agaricomycotina</taxon>
        <taxon>Agaricomycetes</taxon>
        <taxon>Agaricomycetidae</taxon>
        <taxon>Agaricales</taxon>
        <taxon>Marasmiineae</taxon>
        <taxon>Omphalotaceae</taxon>
        <taxon>Lentinula</taxon>
    </lineage>
</organism>
<keyword evidence="2" id="KW-0067">ATP-binding</keyword>
<dbReference type="Proteomes" id="UP001176059">
    <property type="component" value="Unassembled WGS sequence"/>
</dbReference>
<feature type="compositionally biased region" description="Low complexity" evidence="3">
    <location>
        <begin position="401"/>
        <end position="413"/>
    </location>
</feature>
<dbReference type="Gene3D" id="1.10.510.10">
    <property type="entry name" value="Transferase(Phosphotransferase) domain 1"/>
    <property type="match status" value="1"/>
</dbReference>
<dbReference type="Gene3D" id="3.30.200.20">
    <property type="entry name" value="Phosphorylase Kinase, domain 1"/>
    <property type="match status" value="1"/>
</dbReference>
<name>A0AA38MZ73_9AGAR</name>
<feature type="compositionally biased region" description="Basic and acidic residues" evidence="3">
    <location>
        <begin position="345"/>
        <end position="360"/>
    </location>
</feature>
<dbReference type="InterPro" id="IPR011009">
    <property type="entry name" value="Kinase-like_dom_sf"/>
</dbReference>
<dbReference type="Pfam" id="PF00069">
    <property type="entry name" value="Pkinase"/>
    <property type="match status" value="1"/>
</dbReference>
<dbReference type="CDD" id="cd05117">
    <property type="entry name" value="STKc_CAMK"/>
    <property type="match status" value="1"/>
</dbReference>